<organism evidence="1 2">
    <name type="scientific">Muribaculum caecicola</name>
    <dbReference type="NCBI Taxonomy" id="3038144"/>
    <lineage>
        <taxon>Bacteria</taxon>
        <taxon>Pseudomonadati</taxon>
        <taxon>Bacteroidota</taxon>
        <taxon>Bacteroidia</taxon>
        <taxon>Bacteroidales</taxon>
        <taxon>Muribaculaceae</taxon>
        <taxon>Muribaculum</taxon>
    </lineage>
</organism>
<dbReference type="Proteomes" id="UP000305401">
    <property type="component" value="Unassembled WGS sequence"/>
</dbReference>
<keyword evidence="2" id="KW-1185">Reference proteome</keyword>
<protein>
    <submittedName>
        <fullName evidence="1">Cytochrome ubiquinol oxidase subunit I</fullName>
    </submittedName>
</protein>
<name>A0AC61S6I8_9BACT</name>
<accession>A0AC61S6I8</accession>
<comment type="caution">
    <text evidence="1">The sequence shown here is derived from an EMBL/GenBank/DDBJ whole genome shotgun (WGS) entry which is preliminary data.</text>
</comment>
<proteinExistence type="predicted"/>
<reference evidence="1" key="1">
    <citation type="submission" date="2019-04" db="EMBL/GenBank/DDBJ databases">
        <title>Microbes associate with the intestines of laboratory mice.</title>
        <authorList>
            <person name="Navarre W."/>
            <person name="Wong E."/>
            <person name="Huang K.C."/>
            <person name="Tropini C."/>
            <person name="Ng K."/>
            <person name="Yu B."/>
        </authorList>
    </citation>
    <scope>NUCLEOTIDE SEQUENCE</scope>
    <source>
        <strain evidence="1">NM86_A22</strain>
    </source>
</reference>
<sequence length="520" mass="57522">MDNLMSVVDWSRAQFALTAMYHWLFVPLTLGISVIVAIMETIYVRTKSAKWLEITKFWMLLFGINFAVGVATGIILEFEFGTNWSNYSWFVGDIFGAPLAIEGIVAFFMESTFIAVMFFGWNKVSPRFHLAATWLTAIGASLSALWILIANAWMQYPVGMKFDPAQMRNVMDSFTEVVFSPVAMHKFFHAVADGWVVGAVFVVGVSCWFLWKKRRRNFALSSIKVAGWVGLAGMIVTLWTGDGSAVDVARVQPMKLAAMEGLYRGGCGQSIVAAGILNPDYDGKDGSDEFICALRIPKALSLLATHSADSFVPGINDLIDGIELTPQGDTIWHESYAERIAIGKQAHKALRAYDAAYAVADTAAMAKAAAELESNYKYFGYGYLDSPHEAVPPVGLTFYSFHIMVICGGYLMVLFVAVLWLVYKRKALLEKPWVLWIGMLSIPVVWICSECGWITAEVGRQPWIIEGLMPAKAAISNITSATVMTTFWMFAVVFTALLAAEICIMLKQISIGSKKEDTKD</sequence>
<evidence type="ECO:0000313" key="2">
    <source>
        <dbReference type="Proteomes" id="UP000305401"/>
    </source>
</evidence>
<dbReference type="EMBL" id="SSTG01000031">
    <property type="protein sequence ID" value="THG53813.1"/>
    <property type="molecule type" value="Genomic_DNA"/>
</dbReference>
<evidence type="ECO:0000313" key="1">
    <source>
        <dbReference type="EMBL" id="THG53813.1"/>
    </source>
</evidence>
<gene>
    <name evidence="1" type="ORF">E5990_04075</name>
</gene>